<evidence type="ECO:0000256" key="1">
    <source>
        <dbReference type="ARBA" id="ARBA00001917"/>
    </source>
</evidence>
<keyword evidence="4" id="KW-0521">NADP</keyword>
<reference evidence="7" key="1">
    <citation type="journal article" date="2021" name="Genome Biol. Evol.">
        <title>The assembled and annotated genome of the fairy-ring fungus Marasmius oreades.</title>
        <authorList>
            <person name="Hiltunen M."/>
            <person name="Ament-Velasquez S.L."/>
            <person name="Johannesson H."/>
        </authorList>
    </citation>
    <scope>NUCLEOTIDE SEQUENCE</scope>
    <source>
        <strain evidence="7">03SP1</strain>
    </source>
</reference>
<dbReference type="Proteomes" id="UP001049176">
    <property type="component" value="Chromosome 8"/>
</dbReference>
<dbReference type="SUPFAM" id="SSF51395">
    <property type="entry name" value="FMN-linked oxidoreductases"/>
    <property type="match status" value="1"/>
</dbReference>
<sequence>MSTDSSYTCLSADSLSKVGGIGKRGPGLTFVVATAVEARGQITPEDAGIWSDDHIESWKQLTTFAHSQNQNIGIQLAHAGRKASCVAPFIDFTAAVGGWPDDVVGPSSDPWSATYCTPRSLTIPEIKDVVIPYPPQSIHLYGSCKINALTRAHWTKFKGIDSECVAASDTYKLATDSQSACL</sequence>
<accession>A0A9P7UPW0</accession>
<keyword evidence="3" id="KW-0288">FMN</keyword>
<dbReference type="RefSeq" id="XP_043004867.1">
    <property type="nucleotide sequence ID" value="XM_043157500.1"/>
</dbReference>
<dbReference type="InterPro" id="IPR044152">
    <property type="entry name" value="YqjM-like"/>
</dbReference>
<evidence type="ECO:0000256" key="5">
    <source>
        <dbReference type="ARBA" id="ARBA00023002"/>
    </source>
</evidence>
<organism evidence="7 8">
    <name type="scientific">Marasmius oreades</name>
    <name type="common">fairy-ring Marasmius</name>
    <dbReference type="NCBI Taxonomy" id="181124"/>
    <lineage>
        <taxon>Eukaryota</taxon>
        <taxon>Fungi</taxon>
        <taxon>Dikarya</taxon>
        <taxon>Basidiomycota</taxon>
        <taxon>Agaricomycotina</taxon>
        <taxon>Agaricomycetes</taxon>
        <taxon>Agaricomycetidae</taxon>
        <taxon>Agaricales</taxon>
        <taxon>Marasmiineae</taxon>
        <taxon>Marasmiaceae</taxon>
        <taxon>Marasmius</taxon>
    </lineage>
</organism>
<evidence type="ECO:0000256" key="4">
    <source>
        <dbReference type="ARBA" id="ARBA00022857"/>
    </source>
</evidence>
<dbReference type="GO" id="GO:0003959">
    <property type="term" value="F:NADPH dehydrogenase activity"/>
    <property type="evidence" value="ECO:0007669"/>
    <property type="project" value="InterPro"/>
</dbReference>
<keyword evidence="8" id="KW-1185">Reference proteome</keyword>
<dbReference type="GO" id="GO:0050661">
    <property type="term" value="F:NADP binding"/>
    <property type="evidence" value="ECO:0007669"/>
    <property type="project" value="InterPro"/>
</dbReference>
<dbReference type="PANTHER" id="PTHR43303:SF4">
    <property type="entry name" value="NADPH DEHYDROGENASE C23G7.10C-RELATED"/>
    <property type="match status" value="1"/>
</dbReference>
<dbReference type="GeneID" id="66081469"/>
<gene>
    <name evidence="7" type="ORF">E1B28_012394</name>
</gene>
<keyword evidence="5" id="KW-0560">Oxidoreductase</keyword>
<evidence type="ECO:0000313" key="7">
    <source>
        <dbReference type="EMBL" id="KAG7088396.1"/>
    </source>
</evidence>
<name>A0A9P7UPW0_9AGAR</name>
<keyword evidence="2" id="KW-0285">Flavoprotein</keyword>
<evidence type="ECO:0000256" key="3">
    <source>
        <dbReference type="ARBA" id="ARBA00022643"/>
    </source>
</evidence>
<dbReference type="InterPro" id="IPR001155">
    <property type="entry name" value="OxRdtase_FMN_N"/>
</dbReference>
<dbReference type="GO" id="GO:0010181">
    <property type="term" value="F:FMN binding"/>
    <property type="evidence" value="ECO:0007669"/>
    <property type="project" value="InterPro"/>
</dbReference>
<evidence type="ECO:0000256" key="2">
    <source>
        <dbReference type="ARBA" id="ARBA00022630"/>
    </source>
</evidence>
<dbReference type="Pfam" id="PF00724">
    <property type="entry name" value="Oxidored_FMN"/>
    <property type="match status" value="1"/>
</dbReference>
<dbReference type="Gene3D" id="3.20.20.70">
    <property type="entry name" value="Aldolase class I"/>
    <property type="match status" value="1"/>
</dbReference>
<dbReference type="InterPro" id="IPR013785">
    <property type="entry name" value="Aldolase_TIM"/>
</dbReference>
<protein>
    <recommendedName>
        <fullName evidence="6">NADH:flavin oxidoreductase/NADH oxidase N-terminal domain-containing protein</fullName>
    </recommendedName>
</protein>
<proteinExistence type="predicted"/>
<evidence type="ECO:0000313" key="8">
    <source>
        <dbReference type="Proteomes" id="UP001049176"/>
    </source>
</evidence>
<dbReference type="OrthoDB" id="72788at2759"/>
<comment type="caution">
    <text evidence="7">The sequence shown here is derived from an EMBL/GenBank/DDBJ whole genome shotgun (WGS) entry which is preliminary data.</text>
</comment>
<dbReference type="KEGG" id="more:E1B28_012394"/>
<dbReference type="EMBL" id="CM032188">
    <property type="protein sequence ID" value="KAG7088396.1"/>
    <property type="molecule type" value="Genomic_DNA"/>
</dbReference>
<comment type="cofactor">
    <cofactor evidence="1">
        <name>FMN</name>
        <dbReference type="ChEBI" id="CHEBI:58210"/>
    </cofactor>
</comment>
<dbReference type="PANTHER" id="PTHR43303">
    <property type="entry name" value="NADPH DEHYDROGENASE C23G7.10C-RELATED"/>
    <property type="match status" value="1"/>
</dbReference>
<dbReference type="AlphaFoldDB" id="A0A9P7UPW0"/>
<evidence type="ECO:0000259" key="6">
    <source>
        <dbReference type="Pfam" id="PF00724"/>
    </source>
</evidence>
<feature type="domain" description="NADH:flavin oxidoreductase/NADH oxidase N-terminal" evidence="6">
    <location>
        <begin position="27"/>
        <end position="132"/>
    </location>
</feature>